<dbReference type="EMBL" id="KF796603">
    <property type="protein sequence ID" value="AHN97869.1"/>
    <property type="molecule type" value="Genomic_DNA"/>
</dbReference>
<accession>X2L829</accession>
<evidence type="ECO:0000259" key="6">
    <source>
        <dbReference type="Pfam" id="PF04357"/>
    </source>
</evidence>
<feature type="transmembrane region" description="Helical" evidence="5">
    <location>
        <begin position="12"/>
        <end position="32"/>
    </location>
</feature>
<dbReference type="PANTHER" id="PTHR36985">
    <property type="entry name" value="TRANSLOCATION AND ASSEMBLY MODULE SUBUNIT TAMB"/>
    <property type="match status" value="1"/>
</dbReference>
<dbReference type="GO" id="GO:0009306">
    <property type="term" value="P:protein secretion"/>
    <property type="evidence" value="ECO:0007669"/>
    <property type="project" value="InterPro"/>
</dbReference>
<protein>
    <recommendedName>
        <fullName evidence="6">Translocation and assembly module TamB C-terminal domain-containing protein</fullName>
    </recommendedName>
</protein>
<dbReference type="GO" id="GO:0097347">
    <property type="term" value="C:TAM protein secretion complex"/>
    <property type="evidence" value="ECO:0007669"/>
    <property type="project" value="TreeGrafter"/>
</dbReference>
<comment type="subcellular location">
    <subcellularLocation>
        <location evidence="1">Membrane</location>
        <topology evidence="1">Single-pass membrane protein</topology>
    </subcellularLocation>
</comment>
<evidence type="ECO:0000256" key="3">
    <source>
        <dbReference type="ARBA" id="ARBA00022989"/>
    </source>
</evidence>
<dbReference type="PANTHER" id="PTHR36985:SF1">
    <property type="entry name" value="TRANSLOCATION AND ASSEMBLY MODULE SUBUNIT TAMB"/>
    <property type="match status" value="1"/>
</dbReference>
<dbReference type="GO" id="GO:0005886">
    <property type="term" value="C:plasma membrane"/>
    <property type="evidence" value="ECO:0007669"/>
    <property type="project" value="InterPro"/>
</dbReference>
<evidence type="ECO:0000256" key="4">
    <source>
        <dbReference type="ARBA" id="ARBA00023136"/>
    </source>
</evidence>
<evidence type="ECO:0000256" key="2">
    <source>
        <dbReference type="ARBA" id="ARBA00022692"/>
    </source>
</evidence>
<feature type="domain" description="Translocation and assembly module TamB C-terminal" evidence="6">
    <location>
        <begin position="1315"/>
        <end position="1650"/>
    </location>
</feature>
<organism evidence="7">
    <name type="scientific">uncultured bacterium lac127</name>
    <dbReference type="NCBI Taxonomy" id="1447237"/>
    <lineage>
        <taxon>Bacteria</taxon>
        <taxon>environmental samples</taxon>
    </lineage>
</organism>
<evidence type="ECO:0000256" key="5">
    <source>
        <dbReference type="SAM" id="Phobius"/>
    </source>
</evidence>
<sequence>MPSPVRRLRRLLPTVGITILAIVVAVVALLQVPPVATWAVNRLVSIVPLNPGYALEVGGVGGNWLSGLWLQDVVLRRGTRVLARIERLGASYSLLQLRGPDRRLRELTVDGGTVATRREASGWDIARALRSSSDTAASGGAFIVDRLTVRRLDIAAQLAPDSVARARGFTLLGRDLVLGDTLLVTMDSLGTEFAPPGEPALWFTLAAAGAATPEVFRLDPLRISSHRSEIAGHAVLPRSFDVPRMADRLDVKLEARPLALADLASVYPAVPPEGELTLDAGATGKGRLVTAQLAARLDSAVIDLEGSTVVGRGAPAVYRVRGEIIELDPSRLYRSAPIGAVNGKIEADIRGETLSLADGNASVRLRGSHFANTDVRDLNFTADFTRGRADLRLRGELLGGTVRAQGWARPFDAVPSYRLSGDAVGLEGTETVARTLAGQDGEPVLALRFKVSGDGVAPQEADLRGRIDLAAVRRGGDRVALGDADIRLASGRLEIRPELQVAGGTIGGVATAVLGDTITYQVRHGTIHGVDLGKLMGDTVAAPLSGRFQLTGRGTAPEQAVVIASVELDELRYAARRVEAVIARARVDRGRAVLDLRGALQGGRLTVEASARPFDSVTTFQVRRAALDSVDLGTFLGQPALAGPVTLAGSGSGVWGSAGRAVTGSLTVAPSRLGHVEVAGGEASAELKGERLTWEAGLHTSGGSVSLVGEGQPLADVPSYAVRQGRADSLDLGALLGNDSLETAINARFGGSLAGTALDSLLAKLELDLLPSRVNQAALGPGRLTLGLDRGALKGDLRLVGGDAMVSTALTGRVGADQSRVRAQGGLRVERLARWTADSAADGRIEGRFGLDLVADSSGLSTVGGEVIAVGGVGGVRLLQLHVALHPSPGAVDVDTLVLVSNALALDGGGRIALRSGATASGDGFRLVGRTGDLTPLALLVGADSVALDSTLIDVTVSGPPERRKLEGKADVFRLLYAGSLAERISAEATGTMDTAGMQAIAGRMRVVGAATGKLAARRIDLTGRYDSLIALKGTIQVNDEISLALGLAGKAGGDTTVATLRQLDLNEGGRRWRLARSAGIALRPNVIEVDGFTLGATDRSIAIDGIFARRDSSDMTLRIDGFDLDALAEARLVPIGGRLDGTVHLSGPAEAPSLEGKLGLAVRKPKGRDVGRIESELSWTRTGLRLNASAGPAQGRRLTVTGTLPWRLTLVPPDTAAQVGFAREPADTMSLAVRADSFDLGLFEPLLPEATATGLRGRLAVDAHIGGTPDQPSATGSVNLRDLGVELPTLGVTYREGRLVGKLAAERFTIDTLRITTGKHQELLASGAVLLKPLADPGLSLKGRLEDFLVSDSDKLRAVATGEIQLAGTAAKPVLTGKLRLKEAEIITGGATAAVVEEVVLTPADLQQLAQHFGPAAVAGAEQAPGFLDRFQMNLNLDFPQRVWFRKATSPSMDIELSGRINLRQEPGRDMEFFGQVEPIPGRGELDLYGRRFELVEGDISLQGPVENLALDVTAEYQVPTQGDPDAEEVLVTVRARGQPDSLNLDFQSEPSMPQEDIVSYIVTGRPASDNPLVDQQGGGGVNATDVVIGQVAENLGTKAGEELGLDVFTIRQEPERGLTLTAGRYIASRLFVSLQQPLRLGTSTDQQTTTTNGPGFELEYAWRRWLRSTLRGGSLPTSVLMRGRHAF</sequence>
<name>X2L829_9BACT</name>
<reference evidence="7" key="1">
    <citation type="submission" date="2013-10" db="EMBL/GenBank/DDBJ databases">
        <title>Functional metagenomics reveals novel beta-galactosidases not predictable from gene sequences.</title>
        <authorList>
            <person name="Cheng J."/>
            <person name="Engel K."/>
            <person name="Romantsov T."/>
            <person name="Neufeld J.D."/>
            <person name="Rose D.R."/>
            <person name="Charles T.C."/>
        </authorList>
    </citation>
    <scope>NUCLEOTIDE SEQUENCE</scope>
</reference>
<keyword evidence="2 5" id="KW-0812">Transmembrane</keyword>
<dbReference type="Pfam" id="PF04357">
    <property type="entry name" value="TamB"/>
    <property type="match status" value="1"/>
</dbReference>
<keyword evidence="4 5" id="KW-0472">Membrane</keyword>
<evidence type="ECO:0000256" key="1">
    <source>
        <dbReference type="ARBA" id="ARBA00004167"/>
    </source>
</evidence>
<keyword evidence="3 5" id="KW-1133">Transmembrane helix</keyword>
<evidence type="ECO:0000313" key="7">
    <source>
        <dbReference type="EMBL" id="AHN97869.1"/>
    </source>
</evidence>
<dbReference type="InterPro" id="IPR007452">
    <property type="entry name" value="TamB_C"/>
</dbReference>
<proteinExistence type="predicted"/>